<dbReference type="Pfam" id="PF10066">
    <property type="entry name" value="DUF2304"/>
    <property type="match status" value="1"/>
</dbReference>
<organism evidence="2 3">
    <name type="scientific">Streptacidiphilus cavernicola</name>
    <dbReference type="NCBI Taxonomy" id="3342716"/>
    <lineage>
        <taxon>Bacteria</taxon>
        <taxon>Bacillati</taxon>
        <taxon>Actinomycetota</taxon>
        <taxon>Actinomycetes</taxon>
        <taxon>Kitasatosporales</taxon>
        <taxon>Streptomycetaceae</taxon>
        <taxon>Streptacidiphilus</taxon>
    </lineage>
</organism>
<keyword evidence="3" id="KW-1185">Reference proteome</keyword>
<keyword evidence="1" id="KW-0812">Transmembrane</keyword>
<sequence length="147" mass="16115">MQLSALTSITSLVVLGCILELLRRQQLREKYAAIWLAIGVVVAPVGFFPSILNGVAHRLGVANGASLVLFAGFILVLLVCLHLSWEASQLEAETRTLSEDLALVRTRLEKQETGSELQSARIDLQAAQIEQLLKDKGEADHDREVRA</sequence>
<dbReference type="InterPro" id="IPR019277">
    <property type="entry name" value="DUF2304"/>
</dbReference>
<evidence type="ECO:0000313" key="2">
    <source>
        <dbReference type="EMBL" id="MFC1417183.1"/>
    </source>
</evidence>
<feature type="transmembrane region" description="Helical" evidence="1">
    <location>
        <begin position="6"/>
        <end position="22"/>
    </location>
</feature>
<protein>
    <submittedName>
        <fullName evidence="2">DUF2304 domain-containing protein</fullName>
    </submittedName>
</protein>
<accession>A0ABV6VU01</accession>
<feature type="transmembrane region" description="Helical" evidence="1">
    <location>
        <begin position="64"/>
        <end position="85"/>
    </location>
</feature>
<name>A0ABV6VU01_9ACTN</name>
<evidence type="ECO:0000313" key="3">
    <source>
        <dbReference type="Proteomes" id="UP001592531"/>
    </source>
</evidence>
<dbReference type="EMBL" id="JBHFAB010000006">
    <property type="protein sequence ID" value="MFC1417183.1"/>
    <property type="molecule type" value="Genomic_DNA"/>
</dbReference>
<keyword evidence="1" id="KW-1133">Transmembrane helix</keyword>
<keyword evidence="1" id="KW-0472">Membrane</keyword>
<reference evidence="2 3" key="1">
    <citation type="submission" date="2024-09" db="EMBL/GenBank/DDBJ databases">
        <authorList>
            <person name="Lee S.D."/>
        </authorList>
    </citation>
    <scope>NUCLEOTIDE SEQUENCE [LARGE SCALE GENOMIC DNA]</scope>
    <source>
        <strain evidence="2 3">N8-3</strain>
    </source>
</reference>
<dbReference type="Proteomes" id="UP001592531">
    <property type="component" value="Unassembled WGS sequence"/>
</dbReference>
<gene>
    <name evidence="2" type="ORF">ACEZDE_11050</name>
</gene>
<evidence type="ECO:0000256" key="1">
    <source>
        <dbReference type="SAM" id="Phobius"/>
    </source>
</evidence>
<feature type="transmembrane region" description="Helical" evidence="1">
    <location>
        <begin position="34"/>
        <end position="52"/>
    </location>
</feature>
<proteinExistence type="predicted"/>
<dbReference type="RefSeq" id="WP_380535033.1">
    <property type="nucleotide sequence ID" value="NZ_JBHFAB010000006.1"/>
</dbReference>
<comment type="caution">
    <text evidence="2">The sequence shown here is derived from an EMBL/GenBank/DDBJ whole genome shotgun (WGS) entry which is preliminary data.</text>
</comment>